<keyword evidence="2" id="KW-1185">Reference proteome</keyword>
<evidence type="ECO:0000313" key="2">
    <source>
        <dbReference type="Proteomes" id="UP001365542"/>
    </source>
</evidence>
<dbReference type="Proteomes" id="UP001365542">
    <property type="component" value="Unassembled WGS sequence"/>
</dbReference>
<organism evidence="1 2">
    <name type="scientific">Orbilia ellipsospora</name>
    <dbReference type="NCBI Taxonomy" id="2528407"/>
    <lineage>
        <taxon>Eukaryota</taxon>
        <taxon>Fungi</taxon>
        <taxon>Dikarya</taxon>
        <taxon>Ascomycota</taxon>
        <taxon>Pezizomycotina</taxon>
        <taxon>Orbiliomycetes</taxon>
        <taxon>Orbiliales</taxon>
        <taxon>Orbiliaceae</taxon>
        <taxon>Orbilia</taxon>
    </lineage>
</organism>
<gene>
    <name evidence="1" type="ORF">TWF694_004859</name>
</gene>
<dbReference type="Pfam" id="PF08045">
    <property type="entry name" value="CDC14"/>
    <property type="match status" value="1"/>
</dbReference>
<dbReference type="AlphaFoldDB" id="A0AAV9WZW1"/>
<comment type="caution">
    <text evidence="1">The sequence shown here is derived from an EMBL/GenBank/DDBJ whole genome shotgun (WGS) entry which is preliminary data.</text>
</comment>
<evidence type="ECO:0000313" key="1">
    <source>
        <dbReference type="EMBL" id="KAK6526252.1"/>
    </source>
</evidence>
<accession>A0AAV9WZW1</accession>
<sequence>MVNMELPAEETLSQAFDKLTHTYDYHDIRAGLLAVDTYLAMVCAAPDSNPNVKASSFISEGLPYPTGSRLASFRALQDGFQYNSKISLPSHSYFVADSSNVSSRDTFDDMFKPTAEV</sequence>
<reference evidence="1 2" key="1">
    <citation type="submission" date="2019-10" db="EMBL/GenBank/DDBJ databases">
        <authorList>
            <person name="Palmer J.M."/>
        </authorList>
    </citation>
    <scope>NUCLEOTIDE SEQUENCE [LARGE SCALE GENOMIC DNA]</scope>
    <source>
        <strain evidence="1 2">TWF694</strain>
    </source>
</reference>
<dbReference type="EMBL" id="JAVHJO010000016">
    <property type="protein sequence ID" value="KAK6526252.1"/>
    <property type="molecule type" value="Genomic_DNA"/>
</dbReference>
<proteinExistence type="predicted"/>
<protein>
    <submittedName>
        <fullName evidence="1">Uncharacterized protein</fullName>
    </submittedName>
</protein>
<name>A0AAV9WZW1_9PEZI</name>
<dbReference type="InterPro" id="IPR012535">
    <property type="entry name" value="Cell_div_Cdc14"/>
</dbReference>